<comment type="caution">
    <text evidence="1">The sequence shown here is derived from an EMBL/GenBank/DDBJ whole genome shotgun (WGS) entry which is preliminary data.</text>
</comment>
<dbReference type="AlphaFoldDB" id="A0A3R9JEU5"/>
<dbReference type="RefSeq" id="WP_125457167.1">
    <property type="nucleotide sequence ID" value="NZ_RJNP01000003.1"/>
</dbReference>
<evidence type="ECO:0000313" key="1">
    <source>
        <dbReference type="EMBL" id="RSI72992.1"/>
    </source>
</evidence>
<name>A0A3R9JEU5_STROR</name>
<dbReference type="EMBL" id="RJNP01000003">
    <property type="protein sequence ID" value="RSI72992.1"/>
    <property type="molecule type" value="Genomic_DNA"/>
</dbReference>
<dbReference type="Proteomes" id="UP000269984">
    <property type="component" value="Unassembled WGS sequence"/>
</dbReference>
<gene>
    <name evidence="1" type="ORF">D8857_02725</name>
</gene>
<organism evidence="1 2">
    <name type="scientific">Streptococcus oralis</name>
    <dbReference type="NCBI Taxonomy" id="1303"/>
    <lineage>
        <taxon>Bacteria</taxon>
        <taxon>Bacillati</taxon>
        <taxon>Bacillota</taxon>
        <taxon>Bacilli</taxon>
        <taxon>Lactobacillales</taxon>
        <taxon>Streptococcaceae</taxon>
        <taxon>Streptococcus</taxon>
    </lineage>
</organism>
<accession>A0A3R9JEU5</accession>
<reference evidence="1 2" key="1">
    <citation type="submission" date="2018-11" db="EMBL/GenBank/DDBJ databases">
        <title>Species Designations Belie Phenotypic and Genotypic Heterogeneity in Oral Streptococci.</title>
        <authorList>
            <person name="Velsko I."/>
        </authorList>
    </citation>
    <scope>NUCLEOTIDE SEQUENCE [LARGE SCALE GENOMIC DNA]</scope>
    <source>
        <strain evidence="1 2">BCC11</strain>
    </source>
</reference>
<protein>
    <submittedName>
        <fullName evidence="1">Uncharacterized protein</fullName>
    </submittedName>
</protein>
<proteinExistence type="predicted"/>
<sequence length="91" mass="10734">MIQKVNKLASYATYRQLYNDGKKDTYFIISKFIEHIILDQNLNKFDLKMISSKLNENFGFLIPSYVVQSALNRIDYIEKKIIHIESILTKT</sequence>
<evidence type="ECO:0000313" key="2">
    <source>
        <dbReference type="Proteomes" id="UP000269984"/>
    </source>
</evidence>